<accession>A0A4S2MTL9</accession>
<organism evidence="1 2">
    <name type="scientific">Ascodesmis nigricans</name>
    <dbReference type="NCBI Taxonomy" id="341454"/>
    <lineage>
        <taxon>Eukaryota</taxon>
        <taxon>Fungi</taxon>
        <taxon>Dikarya</taxon>
        <taxon>Ascomycota</taxon>
        <taxon>Pezizomycotina</taxon>
        <taxon>Pezizomycetes</taxon>
        <taxon>Pezizales</taxon>
        <taxon>Ascodesmidaceae</taxon>
        <taxon>Ascodesmis</taxon>
    </lineage>
</organism>
<proteinExistence type="predicted"/>
<gene>
    <name evidence="1" type="ORF">EX30DRAFT_349828</name>
</gene>
<keyword evidence="2" id="KW-1185">Reference proteome</keyword>
<reference evidence="1 2" key="1">
    <citation type="submission" date="2019-04" db="EMBL/GenBank/DDBJ databases">
        <title>Comparative genomics and transcriptomics to analyze fruiting body development in filamentous ascomycetes.</title>
        <authorList>
            <consortium name="DOE Joint Genome Institute"/>
            <person name="Lutkenhaus R."/>
            <person name="Traeger S."/>
            <person name="Breuer J."/>
            <person name="Kuo A."/>
            <person name="Lipzen A."/>
            <person name="Pangilinan J."/>
            <person name="Dilworth D."/>
            <person name="Sandor L."/>
            <person name="Poggeler S."/>
            <person name="Barry K."/>
            <person name="Grigoriev I.V."/>
            <person name="Nowrousian M."/>
        </authorList>
    </citation>
    <scope>NUCLEOTIDE SEQUENCE [LARGE SCALE GENOMIC DNA]</scope>
    <source>
        <strain evidence="1 2">CBS 389.68</strain>
    </source>
</reference>
<dbReference type="InParanoid" id="A0A4S2MTL9"/>
<dbReference type="AlphaFoldDB" id="A0A4S2MTL9"/>
<evidence type="ECO:0000313" key="1">
    <source>
        <dbReference type="EMBL" id="TGZ79852.1"/>
    </source>
</evidence>
<dbReference type="EMBL" id="ML220128">
    <property type="protein sequence ID" value="TGZ79852.1"/>
    <property type="molecule type" value="Genomic_DNA"/>
</dbReference>
<dbReference type="Proteomes" id="UP000298138">
    <property type="component" value="Unassembled WGS sequence"/>
</dbReference>
<sequence length="187" mass="20477">MIINPYSVLPAHTFKNLYRSRPSSSPLSSSCSSPPIIISTTIVITVIPIHIHPHPSHFPRPFPVSAIALPGTRQLPGQSYPTYAASDRQQEAGSRQVAALCQSQSVSQHPISRAHDVRVLKAEASGLPRAVMGYAQNRSGFSERWGCLKTLDESEIREVDIYDMIGMVSTQPTMMSMAVRPRIRVGG</sequence>
<name>A0A4S2MTL9_9PEZI</name>
<evidence type="ECO:0000313" key="2">
    <source>
        <dbReference type="Proteomes" id="UP000298138"/>
    </source>
</evidence>
<protein>
    <submittedName>
        <fullName evidence="1">Uncharacterized protein</fullName>
    </submittedName>
</protein>